<keyword evidence="3" id="KW-1133">Transmembrane helix</keyword>
<evidence type="ECO:0000256" key="3">
    <source>
        <dbReference type="SAM" id="Phobius"/>
    </source>
</evidence>
<dbReference type="SMART" id="SM00327">
    <property type="entry name" value="VWA"/>
    <property type="match status" value="1"/>
</dbReference>
<feature type="compositionally biased region" description="Low complexity" evidence="2">
    <location>
        <begin position="464"/>
        <end position="489"/>
    </location>
</feature>
<dbReference type="AlphaFoldDB" id="A0A1R4GYY3"/>
<dbReference type="PANTHER" id="PTHR22550">
    <property type="entry name" value="SPORE GERMINATION PROTEIN"/>
    <property type="match status" value="1"/>
</dbReference>
<dbReference type="PROSITE" id="PS50234">
    <property type="entry name" value="VWFA"/>
    <property type="match status" value="1"/>
</dbReference>
<evidence type="ECO:0000313" key="6">
    <source>
        <dbReference type="Proteomes" id="UP000195442"/>
    </source>
</evidence>
<feature type="compositionally biased region" description="Polar residues" evidence="2">
    <location>
        <begin position="524"/>
        <end position="534"/>
    </location>
</feature>
<sequence length="627" mass="68929">MSLAEFHFLRPYSLLVLIPYALILFLMLRNKLTQGNWSAVCDAALLPYLLQKDAINHSRWPLMAGALAALLVILALAGPAWDRLPSPAFRNDSALVIILDLSRSMDAGDLKPSRLTMARFKIADILKQRKDGQSALLVYAGDAFVVTPLTNDAETIASQLSALTTDIMPSEGSNTGLALEKAAALFKQAGLQKGHILLVTDGVDVDSILAAVSALGNYKLSVLGVGTADGAPIALPTGGFLKDQQGAIVVPKLDRSALERVASAGHGSYQALSAGDDDIKALLSSLDPPMQQKTNSSSNLALDIWNDRGPWLLLLALPLAALSFRRGVLCFVLLLILPFPKTSYALEWQDLWLNKDQQGLRAYQEGNYAKAANVFENSAWKTASHYKAEHYDKALTLLKSSKTSDDFYNKGNVLAQSGKLPEALKAYQKALALDPNNADAKYNKELVAKELQKQRQEQKKQQEQQDQQKQQGQQQGDQKQQSQNNSQENSDNDSKDPNKSDEAQQSEQKPEQKPEKKPGESGENSADQQKAEQTPSEKNEEQKKVEQAAKAEAAQLAEQKKNAAEKTPEDKKAQAVVVEEKPYDEKQQANEQWLNRIPDDPAGLLKRKFKYQYGQRERNSGDGALAW</sequence>
<feature type="compositionally biased region" description="Basic and acidic residues" evidence="2">
    <location>
        <begin position="558"/>
        <end position="588"/>
    </location>
</feature>
<keyword evidence="3" id="KW-0472">Membrane</keyword>
<feature type="domain" description="VWFA" evidence="4">
    <location>
        <begin position="94"/>
        <end position="286"/>
    </location>
</feature>
<feature type="repeat" description="TPR" evidence="1">
    <location>
        <begin position="404"/>
        <end position="437"/>
    </location>
</feature>
<proteinExistence type="predicted"/>
<dbReference type="PROSITE" id="PS50005">
    <property type="entry name" value="TPR"/>
    <property type="match status" value="1"/>
</dbReference>
<keyword evidence="1" id="KW-0802">TPR repeat</keyword>
<dbReference type="SMART" id="SM00028">
    <property type="entry name" value="TPR"/>
    <property type="match status" value="1"/>
</dbReference>
<dbReference type="InterPro" id="IPR019734">
    <property type="entry name" value="TPR_rpt"/>
</dbReference>
<organism evidence="5 6">
    <name type="scientific">Crenothrix polyspora</name>
    <dbReference type="NCBI Taxonomy" id="360316"/>
    <lineage>
        <taxon>Bacteria</taxon>
        <taxon>Pseudomonadati</taxon>
        <taxon>Pseudomonadota</taxon>
        <taxon>Gammaproteobacteria</taxon>
        <taxon>Methylococcales</taxon>
        <taxon>Crenotrichaceae</taxon>
        <taxon>Crenothrix</taxon>
    </lineage>
</organism>
<dbReference type="SUPFAM" id="SSF53300">
    <property type="entry name" value="vWA-like"/>
    <property type="match status" value="1"/>
</dbReference>
<feature type="compositionally biased region" description="Basic and acidic residues" evidence="2">
    <location>
        <begin position="492"/>
        <end position="520"/>
    </location>
</feature>
<evidence type="ECO:0000259" key="4">
    <source>
        <dbReference type="PROSITE" id="PS50234"/>
    </source>
</evidence>
<evidence type="ECO:0000256" key="1">
    <source>
        <dbReference type="PROSITE-ProRule" id="PRU00339"/>
    </source>
</evidence>
<dbReference type="Proteomes" id="UP000195442">
    <property type="component" value="Unassembled WGS sequence"/>
</dbReference>
<dbReference type="PROSITE" id="PS50293">
    <property type="entry name" value="TPR_REGION"/>
    <property type="match status" value="1"/>
</dbReference>
<protein>
    <submittedName>
        <fullName evidence="5">von Willebrand factor type A</fullName>
    </submittedName>
</protein>
<dbReference type="OrthoDB" id="9807628at2"/>
<dbReference type="EMBL" id="FUKJ01000007">
    <property type="protein sequence ID" value="SJM89171.1"/>
    <property type="molecule type" value="Genomic_DNA"/>
</dbReference>
<feature type="region of interest" description="Disordered" evidence="2">
    <location>
        <begin position="451"/>
        <end position="603"/>
    </location>
</feature>
<dbReference type="Gene3D" id="1.25.40.10">
    <property type="entry name" value="Tetratricopeptide repeat domain"/>
    <property type="match status" value="1"/>
</dbReference>
<feature type="transmembrane region" description="Helical" evidence="3">
    <location>
        <begin position="60"/>
        <end position="81"/>
    </location>
</feature>
<keyword evidence="6" id="KW-1185">Reference proteome</keyword>
<dbReference type="Pfam" id="PF13414">
    <property type="entry name" value="TPR_11"/>
    <property type="match status" value="1"/>
</dbReference>
<dbReference type="InterPro" id="IPR011990">
    <property type="entry name" value="TPR-like_helical_dom_sf"/>
</dbReference>
<evidence type="ECO:0000256" key="2">
    <source>
        <dbReference type="SAM" id="MobiDB-lite"/>
    </source>
</evidence>
<feature type="transmembrane region" description="Helical" evidence="3">
    <location>
        <begin position="12"/>
        <end position="28"/>
    </location>
</feature>
<gene>
    <name evidence="5" type="ORF">CRENPOLYSF2_1040005</name>
</gene>
<dbReference type="Pfam" id="PF13519">
    <property type="entry name" value="VWA_2"/>
    <property type="match status" value="1"/>
</dbReference>
<feature type="compositionally biased region" description="Basic and acidic residues" evidence="2">
    <location>
        <begin position="451"/>
        <end position="463"/>
    </location>
</feature>
<dbReference type="PANTHER" id="PTHR22550:SF14">
    <property type="entry name" value="VWFA DOMAIN-CONTAINING PROTEIN"/>
    <property type="match status" value="1"/>
</dbReference>
<evidence type="ECO:0000313" key="5">
    <source>
        <dbReference type="EMBL" id="SJM89171.1"/>
    </source>
</evidence>
<feature type="compositionally biased region" description="Basic and acidic residues" evidence="2">
    <location>
        <begin position="535"/>
        <end position="549"/>
    </location>
</feature>
<dbReference type="Gene3D" id="3.40.50.410">
    <property type="entry name" value="von Willebrand factor, type A domain"/>
    <property type="match status" value="1"/>
</dbReference>
<dbReference type="SUPFAM" id="SSF48452">
    <property type="entry name" value="TPR-like"/>
    <property type="match status" value="1"/>
</dbReference>
<dbReference type="InterPro" id="IPR036465">
    <property type="entry name" value="vWFA_dom_sf"/>
</dbReference>
<dbReference type="InterPro" id="IPR002035">
    <property type="entry name" value="VWF_A"/>
</dbReference>
<keyword evidence="3" id="KW-0812">Transmembrane</keyword>
<reference evidence="6" key="1">
    <citation type="submission" date="2017-02" db="EMBL/GenBank/DDBJ databases">
        <authorList>
            <person name="Daims H."/>
        </authorList>
    </citation>
    <scope>NUCLEOTIDE SEQUENCE [LARGE SCALE GENOMIC DNA]</scope>
</reference>
<accession>A0A1R4GYY3</accession>
<name>A0A1R4GYY3_9GAMM</name>
<dbReference type="InterPro" id="IPR050768">
    <property type="entry name" value="UPF0353/GerABKA_families"/>
</dbReference>